<dbReference type="SMART" id="SM00257">
    <property type="entry name" value="LysM"/>
    <property type="match status" value="2"/>
</dbReference>
<dbReference type="AlphaFoldDB" id="A0A1B7LAQ8"/>
<dbReference type="InterPro" id="IPR016047">
    <property type="entry name" value="M23ase_b-sheet_dom"/>
</dbReference>
<evidence type="ECO:0000259" key="3">
    <source>
        <dbReference type="PROSITE" id="PS51782"/>
    </source>
</evidence>
<keyword evidence="2" id="KW-0812">Transmembrane</keyword>
<sequence length="352" mass="36640">MLTDRRFCPGRLFPAGRRKNNRRAAAGSPAAISISGEKRNVRKKLVLTVTVIALGLLLSGGPLLASPDEAVREDVPYSENLPSGSGSSVGGHTAAAYTVQPGDCLLSIAGRFNVDQDALCKANRIGDQSLLQPGQLLTIPGAVAYQVAAGETLDGIASQYGVSAQELIGANDIRTPGLITAGETLLIPSGGQNVLPAWDGGGLAWPLPGCGDITSPFGWRQIFGRREFHQGIDIGCPAGTTVDSASAGRVTWAGWENPADRRQGYGYYLVVRDNTKLYYYGHLSPDSNLVKVGDSVQPGQPIAKSGDTGDATGPHLHFGIESLNVAGRGGDWVNPLAAVSPQSTGNVACAAQ</sequence>
<evidence type="ECO:0000256" key="1">
    <source>
        <dbReference type="ARBA" id="ARBA00022729"/>
    </source>
</evidence>
<dbReference type="PROSITE" id="PS51782">
    <property type="entry name" value="LYSM"/>
    <property type="match status" value="2"/>
</dbReference>
<organism evidence="4 5">
    <name type="scientific">Desulfotomaculum copahuensis</name>
    <dbReference type="NCBI Taxonomy" id="1838280"/>
    <lineage>
        <taxon>Bacteria</taxon>
        <taxon>Bacillati</taxon>
        <taxon>Bacillota</taxon>
        <taxon>Clostridia</taxon>
        <taxon>Eubacteriales</taxon>
        <taxon>Desulfotomaculaceae</taxon>
        <taxon>Desulfotomaculum</taxon>
    </lineage>
</organism>
<dbReference type="PANTHER" id="PTHR21666:SF289">
    <property type="entry name" value="L-ALA--D-GLU ENDOPEPTIDASE"/>
    <property type="match status" value="1"/>
</dbReference>
<dbReference type="SUPFAM" id="SSF51261">
    <property type="entry name" value="Duplicated hybrid motif"/>
    <property type="match status" value="1"/>
</dbReference>
<dbReference type="Pfam" id="PF01551">
    <property type="entry name" value="Peptidase_M23"/>
    <property type="match status" value="1"/>
</dbReference>
<proteinExistence type="predicted"/>
<keyword evidence="2" id="KW-1133">Transmembrane helix</keyword>
<dbReference type="STRING" id="1838280.A6M21_16420"/>
<dbReference type="EMBL" id="LYVF01000204">
    <property type="protein sequence ID" value="OAT79291.1"/>
    <property type="molecule type" value="Genomic_DNA"/>
</dbReference>
<gene>
    <name evidence="4" type="ORF">A6M21_16420</name>
</gene>
<dbReference type="Pfam" id="PF01476">
    <property type="entry name" value="LysM"/>
    <property type="match status" value="2"/>
</dbReference>
<comment type="caution">
    <text evidence="4">The sequence shown here is derived from an EMBL/GenBank/DDBJ whole genome shotgun (WGS) entry which is preliminary data.</text>
</comment>
<feature type="transmembrane region" description="Helical" evidence="2">
    <location>
        <begin position="45"/>
        <end position="65"/>
    </location>
</feature>
<accession>A0A1B7LAQ8</accession>
<dbReference type="GO" id="GO:0004222">
    <property type="term" value="F:metalloendopeptidase activity"/>
    <property type="evidence" value="ECO:0007669"/>
    <property type="project" value="TreeGrafter"/>
</dbReference>
<dbReference type="CDD" id="cd12797">
    <property type="entry name" value="M23_peptidase"/>
    <property type="match status" value="1"/>
</dbReference>
<keyword evidence="2" id="KW-0472">Membrane</keyword>
<dbReference type="InterPro" id="IPR011055">
    <property type="entry name" value="Dup_hybrid_motif"/>
</dbReference>
<evidence type="ECO:0000313" key="4">
    <source>
        <dbReference type="EMBL" id="OAT79291.1"/>
    </source>
</evidence>
<feature type="domain" description="LysM" evidence="3">
    <location>
        <begin position="143"/>
        <end position="187"/>
    </location>
</feature>
<dbReference type="CDD" id="cd00118">
    <property type="entry name" value="LysM"/>
    <property type="match status" value="2"/>
</dbReference>
<evidence type="ECO:0000256" key="2">
    <source>
        <dbReference type="SAM" id="Phobius"/>
    </source>
</evidence>
<name>A0A1B7LAQ8_9FIRM</name>
<keyword evidence="5" id="KW-1185">Reference proteome</keyword>
<reference evidence="4 5" key="1">
    <citation type="submission" date="2016-04" db="EMBL/GenBank/DDBJ databases">
        <authorList>
            <person name="Evans L.H."/>
            <person name="Alamgir A."/>
            <person name="Owens N."/>
            <person name="Weber N.D."/>
            <person name="Virtaneva K."/>
            <person name="Barbian K."/>
            <person name="Babar A."/>
            <person name="Rosenke K."/>
        </authorList>
    </citation>
    <scope>NUCLEOTIDE SEQUENCE [LARGE SCALE GENOMIC DNA]</scope>
    <source>
        <strain evidence="4 5">LMa1</strain>
    </source>
</reference>
<protein>
    <recommendedName>
        <fullName evidence="3">LysM domain-containing protein</fullName>
    </recommendedName>
</protein>
<dbReference type="InterPro" id="IPR018392">
    <property type="entry name" value="LysM"/>
</dbReference>
<dbReference type="Gene3D" id="2.70.70.10">
    <property type="entry name" value="Glucose Permease (Domain IIA)"/>
    <property type="match status" value="1"/>
</dbReference>
<dbReference type="InterPro" id="IPR050570">
    <property type="entry name" value="Cell_wall_metabolism_enzyme"/>
</dbReference>
<keyword evidence="1" id="KW-0732">Signal</keyword>
<dbReference type="InterPro" id="IPR036779">
    <property type="entry name" value="LysM_dom_sf"/>
</dbReference>
<dbReference type="Gene3D" id="3.10.350.10">
    <property type="entry name" value="LysM domain"/>
    <property type="match status" value="2"/>
</dbReference>
<evidence type="ECO:0000313" key="5">
    <source>
        <dbReference type="Proteomes" id="UP000078532"/>
    </source>
</evidence>
<feature type="domain" description="LysM" evidence="3">
    <location>
        <begin position="95"/>
        <end position="139"/>
    </location>
</feature>
<dbReference type="SUPFAM" id="SSF54106">
    <property type="entry name" value="LysM domain"/>
    <property type="match status" value="2"/>
</dbReference>
<dbReference type="PANTHER" id="PTHR21666">
    <property type="entry name" value="PEPTIDASE-RELATED"/>
    <property type="match status" value="1"/>
</dbReference>
<dbReference type="Proteomes" id="UP000078532">
    <property type="component" value="Unassembled WGS sequence"/>
</dbReference>